<name>A0A383BTY3_9ZZZZ</name>
<dbReference type="Pfam" id="PF00389">
    <property type="entry name" value="2-Hacid_dh"/>
    <property type="match status" value="1"/>
</dbReference>
<dbReference type="PANTHER" id="PTHR10996:SF283">
    <property type="entry name" value="GLYOXYLATE_HYDROXYPYRUVATE REDUCTASE B"/>
    <property type="match status" value="1"/>
</dbReference>
<proteinExistence type="predicted"/>
<feature type="non-terminal residue" evidence="3">
    <location>
        <position position="1"/>
    </location>
</feature>
<feature type="domain" description="D-isomer specific 2-hydroxyacid dehydrogenase catalytic" evidence="2">
    <location>
        <begin position="16"/>
        <end position="127"/>
    </location>
</feature>
<keyword evidence="1" id="KW-0560">Oxidoreductase</keyword>
<sequence length="179" mass="19478">VKVFISTVPFAAENKKPLEILEAAGVEYLINPTGRKLKESEILAYVGDVQAIIAGTEPITEEVLKEAKNLQLIARVGIGLDSVDLCSATRLGIAVSYTPDAPSPAVAELTIGLMLSCLRHVHLSNEDMHRGGWHRYFGRRLGECIVGIIGMGRIGSRVVSHLKSFKCRKILLNDLMNAT</sequence>
<dbReference type="GO" id="GO:0005829">
    <property type="term" value="C:cytosol"/>
    <property type="evidence" value="ECO:0007669"/>
    <property type="project" value="TreeGrafter"/>
</dbReference>
<feature type="non-terminal residue" evidence="3">
    <location>
        <position position="179"/>
    </location>
</feature>
<dbReference type="InterPro" id="IPR036291">
    <property type="entry name" value="NAD(P)-bd_dom_sf"/>
</dbReference>
<dbReference type="AlphaFoldDB" id="A0A383BTY3"/>
<protein>
    <recommendedName>
        <fullName evidence="2">D-isomer specific 2-hydroxyacid dehydrogenase catalytic domain-containing protein</fullName>
    </recommendedName>
</protein>
<reference evidence="3" key="1">
    <citation type="submission" date="2018-05" db="EMBL/GenBank/DDBJ databases">
        <authorList>
            <person name="Lanie J.A."/>
            <person name="Ng W.-L."/>
            <person name="Kazmierczak K.M."/>
            <person name="Andrzejewski T.M."/>
            <person name="Davidsen T.M."/>
            <person name="Wayne K.J."/>
            <person name="Tettelin H."/>
            <person name="Glass J.I."/>
            <person name="Rusch D."/>
            <person name="Podicherti R."/>
            <person name="Tsui H.-C.T."/>
            <person name="Winkler M.E."/>
        </authorList>
    </citation>
    <scope>NUCLEOTIDE SEQUENCE</scope>
</reference>
<dbReference type="GO" id="GO:0016618">
    <property type="term" value="F:hydroxypyruvate reductase [NAD(P)H] activity"/>
    <property type="evidence" value="ECO:0007669"/>
    <property type="project" value="TreeGrafter"/>
</dbReference>
<organism evidence="3">
    <name type="scientific">marine metagenome</name>
    <dbReference type="NCBI Taxonomy" id="408172"/>
    <lineage>
        <taxon>unclassified sequences</taxon>
        <taxon>metagenomes</taxon>
        <taxon>ecological metagenomes</taxon>
    </lineage>
</organism>
<dbReference type="Gene3D" id="3.40.50.720">
    <property type="entry name" value="NAD(P)-binding Rossmann-like Domain"/>
    <property type="match status" value="2"/>
</dbReference>
<dbReference type="EMBL" id="UINC01202808">
    <property type="protein sequence ID" value="SVE22785.1"/>
    <property type="molecule type" value="Genomic_DNA"/>
</dbReference>
<dbReference type="GO" id="GO:0030267">
    <property type="term" value="F:glyoxylate reductase (NADPH) activity"/>
    <property type="evidence" value="ECO:0007669"/>
    <property type="project" value="TreeGrafter"/>
</dbReference>
<dbReference type="InterPro" id="IPR006139">
    <property type="entry name" value="D-isomer_2_OHA_DH_cat_dom"/>
</dbReference>
<dbReference type="SUPFAM" id="SSF51735">
    <property type="entry name" value="NAD(P)-binding Rossmann-fold domains"/>
    <property type="match status" value="1"/>
</dbReference>
<dbReference type="SUPFAM" id="SSF52283">
    <property type="entry name" value="Formate/glycerate dehydrogenase catalytic domain-like"/>
    <property type="match status" value="1"/>
</dbReference>
<evidence type="ECO:0000259" key="2">
    <source>
        <dbReference type="Pfam" id="PF00389"/>
    </source>
</evidence>
<gene>
    <name evidence="3" type="ORF">METZ01_LOCUS475639</name>
</gene>
<evidence type="ECO:0000313" key="3">
    <source>
        <dbReference type="EMBL" id="SVE22785.1"/>
    </source>
</evidence>
<accession>A0A383BTY3</accession>
<dbReference type="GO" id="GO:0051287">
    <property type="term" value="F:NAD binding"/>
    <property type="evidence" value="ECO:0007669"/>
    <property type="project" value="InterPro"/>
</dbReference>
<dbReference type="InterPro" id="IPR050223">
    <property type="entry name" value="D-isomer_2-hydroxyacid_DH"/>
</dbReference>
<evidence type="ECO:0000256" key="1">
    <source>
        <dbReference type="ARBA" id="ARBA00023002"/>
    </source>
</evidence>
<dbReference type="PANTHER" id="PTHR10996">
    <property type="entry name" value="2-HYDROXYACID DEHYDROGENASE-RELATED"/>
    <property type="match status" value="1"/>
</dbReference>